<sequence>MNKLNFKKFKFRSNKERINYFLKLFNKDDRVLILIWADPDALACAFALKRILQNKVEKIDIS</sequence>
<reference evidence="1 2" key="1">
    <citation type="submission" date="2018-01" db="EMBL/GenBank/DDBJ databases">
        <title>Metagenomic assembled genomes from two thermal pools in the Uzon Caldera, Kamchatka, Russia.</title>
        <authorList>
            <person name="Wilkins L."/>
            <person name="Ettinger C."/>
        </authorList>
    </citation>
    <scope>NUCLEOTIDE SEQUENCE [LARGE SCALE GENOMIC DNA]</scope>
    <source>
        <strain evidence="1">ARK-04</strain>
    </source>
</reference>
<dbReference type="AlphaFoldDB" id="A0A2N7QGI5"/>
<dbReference type="GO" id="GO:0008168">
    <property type="term" value="F:methyltransferase activity"/>
    <property type="evidence" value="ECO:0007669"/>
    <property type="project" value="UniProtKB-KW"/>
</dbReference>
<feature type="non-terminal residue" evidence="1">
    <location>
        <position position="62"/>
    </location>
</feature>
<dbReference type="GO" id="GO:0032259">
    <property type="term" value="P:methylation"/>
    <property type="evidence" value="ECO:0007669"/>
    <property type="project" value="UniProtKB-KW"/>
</dbReference>
<keyword evidence="1" id="KW-0808">Transferase</keyword>
<proteinExistence type="predicted"/>
<dbReference type="Proteomes" id="UP000235619">
    <property type="component" value="Unassembled WGS sequence"/>
</dbReference>
<protein>
    <submittedName>
        <fullName evidence="1">Phosphoethanolamine methyltransferase</fullName>
    </submittedName>
</protein>
<organism evidence="1 2">
    <name type="scientific">Thermodesulfobacterium geofontis</name>
    <dbReference type="NCBI Taxonomy" id="1295609"/>
    <lineage>
        <taxon>Bacteria</taxon>
        <taxon>Pseudomonadati</taxon>
        <taxon>Thermodesulfobacteriota</taxon>
        <taxon>Thermodesulfobacteria</taxon>
        <taxon>Thermodesulfobacteriales</taxon>
        <taxon>Thermodesulfobacteriaceae</taxon>
        <taxon>Thermodesulfobacterium</taxon>
    </lineage>
</organism>
<accession>A0A2N7QGI5</accession>
<keyword evidence="1" id="KW-0489">Methyltransferase</keyword>
<evidence type="ECO:0000313" key="2">
    <source>
        <dbReference type="Proteomes" id="UP000235619"/>
    </source>
</evidence>
<dbReference type="EMBL" id="PNJD01000031">
    <property type="protein sequence ID" value="PMP98105.1"/>
    <property type="molecule type" value="Genomic_DNA"/>
</dbReference>
<gene>
    <name evidence="1" type="ORF">C0169_00595</name>
</gene>
<comment type="caution">
    <text evidence="1">The sequence shown here is derived from an EMBL/GenBank/DDBJ whole genome shotgun (WGS) entry which is preliminary data.</text>
</comment>
<evidence type="ECO:0000313" key="1">
    <source>
        <dbReference type="EMBL" id="PMP98105.1"/>
    </source>
</evidence>
<name>A0A2N7QGI5_9BACT</name>